<dbReference type="InterPro" id="IPR050742">
    <property type="entry name" value="Helicase_Restrict-Modif_Enz"/>
</dbReference>
<dbReference type="PROSITE" id="PS51194">
    <property type="entry name" value="HELICASE_CTER"/>
    <property type="match status" value="1"/>
</dbReference>
<gene>
    <name evidence="4" type="ORF">GCM10012287_04870</name>
</gene>
<dbReference type="GO" id="GO:0004386">
    <property type="term" value="F:helicase activity"/>
    <property type="evidence" value="ECO:0007669"/>
    <property type="project" value="UniProtKB-KW"/>
</dbReference>
<dbReference type="PANTHER" id="PTHR47396:SF1">
    <property type="entry name" value="ATP-DEPENDENT HELICASE IRC3-RELATED"/>
    <property type="match status" value="1"/>
</dbReference>
<dbReference type="CDD" id="cd18785">
    <property type="entry name" value="SF2_C"/>
    <property type="match status" value="1"/>
</dbReference>
<dbReference type="Gene3D" id="6.10.140.530">
    <property type="match status" value="1"/>
</dbReference>
<accession>A0ABQ2LT77</accession>
<organism evidence="4 5">
    <name type="scientific">Streptomyces daqingensis</name>
    <dbReference type="NCBI Taxonomy" id="1472640"/>
    <lineage>
        <taxon>Bacteria</taxon>
        <taxon>Bacillati</taxon>
        <taxon>Actinomycetota</taxon>
        <taxon>Actinomycetes</taxon>
        <taxon>Kitasatosporales</taxon>
        <taxon>Streptomycetaceae</taxon>
        <taxon>Streptomyces</taxon>
    </lineage>
</organism>
<evidence type="ECO:0000259" key="3">
    <source>
        <dbReference type="PROSITE" id="PS51194"/>
    </source>
</evidence>
<dbReference type="Proteomes" id="UP000631535">
    <property type="component" value="Unassembled WGS sequence"/>
</dbReference>
<dbReference type="PROSITE" id="PS51192">
    <property type="entry name" value="HELICASE_ATP_BIND_1"/>
    <property type="match status" value="1"/>
</dbReference>
<keyword evidence="4" id="KW-0378">Hydrolase</keyword>
<dbReference type="Gene3D" id="3.40.50.300">
    <property type="entry name" value="P-loop containing nucleotide triphosphate hydrolases"/>
    <property type="match status" value="2"/>
</dbReference>
<dbReference type="RefSeq" id="WP_189035336.1">
    <property type="nucleotide sequence ID" value="NZ_BMMP01000001.1"/>
</dbReference>
<feature type="region of interest" description="Disordered" evidence="1">
    <location>
        <begin position="605"/>
        <end position="626"/>
    </location>
</feature>
<comment type="caution">
    <text evidence="4">The sequence shown here is derived from an EMBL/GenBank/DDBJ whole genome shotgun (WGS) entry which is preliminary data.</text>
</comment>
<dbReference type="InterPro" id="IPR006935">
    <property type="entry name" value="Helicase/UvrB_N"/>
</dbReference>
<dbReference type="InterPro" id="IPR027417">
    <property type="entry name" value="P-loop_NTPase"/>
</dbReference>
<dbReference type="InterPro" id="IPR014001">
    <property type="entry name" value="Helicase_ATP-bd"/>
</dbReference>
<dbReference type="SMART" id="SM00487">
    <property type="entry name" value="DEXDc"/>
    <property type="match status" value="1"/>
</dbReference>
<sequence>MARFQLRKHQREALDAIISALELPSHGDVPSDGLRATVIAAPGSGKTLIAAEAARRLVPGGRVLVLVPTLDLLTQTVEAWQAAGHRGKMIAVCSLSGDSMLGALGVRATTSAPQLALWAGSGPVTVFATYASLAPQEVEDGRTLEEGEPVPGVLERALQGVYGQKLEGFDLAVVDEAHRTSGDAAKAWAAIHDNARVPAARRLYMTATARVWEVPASSGRQDGVEVAEVREGASGGFQGRVVASMDDEAMYGPQVFTYGLMEAQERGTLAPFVVDVLEIRDPEAPGAGAAGLEEVRGRRLAALQAALLKHMDTTGVRSLMTFHHRTLEAMAFARTLPETAAELHDSDPLTYPERVGSDWLSGQHTAGERRAVLDRFANGWDAEGWKTEVSFLASCRVLGEGVDIRGERGVGGVVFADTRSSAVDIVQNIGRALRQDPGEGKVARIIVPIFLAPGENPQNMTASASYRPLVAVLQGLRSHEEAIIERLVLHSRPTRSGTPDDVRALDPHQPASRDDTEPGGNEPDGQERGATGSKSASSEGAAEAGVPLLRFSSPRDPDVIASFLRTRVLRPESEVWLTGYNALRRWVTEHGHAQVPLHATINLTEHESEGEGEGEGEHDGEGEGESTFALGSWVSEQRRQQREGVLRPWRGELLDELGMVWSVHDIAFWRKLTAARDYHARHGTLAAPKGAVIDDVAIGQALANFRKPGGLGKNPERAAQRRAQLEAIDPDWNPTWPIPWQRHWAKVRQCLEDGATLEELQPGVRVGGEDIGTWLTEQTTTWHQLSTRQQEKLTQLGLRPPADAERCTAAAAGSVVISAQASAQEKNLAALHQYHQREGHVRVPRAHRETLLIDNSTNGYIEHQVRLGVWRSNTRNRRATLPTELQQQLAQLGLFN</sequence>
<dbReference type="Pfam" id="PF04851">
    <property type="entry name" value="ResIII"/>
    <property type="match status" value="1"/>
</dbReference>
<feature type="region of interest" description="Disordered" evidence="1">
    <location>
        <begin position="492"/>
        <end position="541"/>
    </location>
</feature>
<dbReference type="SUPFAM" id="SSF52540">
    <property type="entry name" value="P-loop containing nucleoside triphosphate hydrolases"/>
    <property type="match status" value="1"/>
</dbReference>
<dbReference type="InterPro" id="IPR005114">
    <property type="entry name" value="Helicase_assoc"/>
</dbReference>
<feature type="compositionally biased region" description="Low complexity" evidence="1">
    <location>
        <begin position="529"/>
        <end position="541"/>
    </location>
</feature>
<keyword evidence="4" id="KW-0547">Nucleotide-binding</keyword>
<name>A0ABQ2LT77_9ACTN</name>
<proteinExistence type="predicted"/>
<evidence type="ECO:0000313" key="4">
    <source>
        <dbReference type="EMBL" id="GGO42904.1"/>
    </source>
</evidence>
<dbReference type="InterPro" id="IPR001650">
    <property type="entry name" value="Helicase_C-like"/>
</dbReference>
<dbReference type="EMBL" id="BMMP01000001">
    <property type="protein sequence ID" value="GGO42904.1"/>
    <property type="molecule type" value="Genomic_DNA"/>
</dbReference>
<keyword evidence="4" id="KW-0347">Helicase</keyword>
<reference evidence="5" key="1">
    <citation type="journal article" date="2019" name="Int. J. Syst. Evol. Microbiol.">
        <title>The Global Catalogue of Microorganisms (GCM) 10K type strain sequencing project: providing services to taxonomists for standard genome sequencing and annotation.</title>
        <authorList>
            <consortium name="The Broad Institute Genomics Platform"/>
            <consortium name="The Broad Institute Genome Sequencing Center for Infectious Disease"/>
            <person name="Wu L."/>
            <person name="Ma J."/>
        </authorList>
    </citation>
    <scope>NUCLEOTIDE SEQUENCE [LARGE SCALE GENOMIC DNA]</scope>
    <source>
        <strain evidence="5">CGMCC 4.7178</strain>
    </source>
</reference>
<feature type="domain" description="Helicase ATP-binding" evidence="2">
    <location>
        <begin position="27"/>
        <end position="227"/>
    </location>
</feature>
<evidence type="ECO:0000256" key="1">
    <source>
        <dbReference type="SAM" id="MobiDB-lite"/>
    </source>
</evidence>
<keyword evidence="5" id="KW-1185">Reference proteome</keyword>
<dbReference type="PANTHER" id="PTHR47396">
    <property type="entry name" value="TYPE I RESTRICTION ENZYME ECOKI R PROTEIN"/>
    <property type="match status" value="1"/>
</dbReference>
<dbReference type="Pfam" id="PF03457">
    <property type="entry name" value="HA"/>
    <property type="match status" value="3"/>
</dbReference>
<evidence type="ECO:0000313" key="5">
    <source>
        <dbReference type="Proteomes" id="UP000631535"/>
    </source>
</evidence>
<feature type="compositionally biased region" description="Basic and acidic residues" evidence="1">
    <location>
        <begin position="498"/>
        <end position="516"/>
    </location>
</feature>
<feature type="domain" description="Helicase C-terminal" evidence="3">
    <location>
        <begin position="315"/>
        <end position="484"/>
    </location>
</feature>
<protein>
    <submittedName>
        <fullName evidence="4">Helicase</fullName>
    </submittedName>
</protein>
<evidence type="ECO:0000259" key="2">
    <source>
        <dbReference type="PROSITE" id="PS51192"/>
    </source>
</evidence>
<feature type="compositionally biased region" description="Basic and acidic residues" evidence="1">
    <location>
        <begin position="605"/>
        <end position="621"/>
    </location>
</feature>
<keyword evidence="4" id="KW-0067">ATP-binding</keyword>